<keyword evidence="1" id="KW-0614">Plasmid</keyword>
<dbReference type="RefSeq" id="WP_245127375.1">
    <property type="nucleotide sequence ID" value="NZ_CP095066.1"/>
</dbReference>
<organism evidence="1 2">
    <name type="scientific">Hymenobacter volaticus</name>
    <dbReference type="NCBI Taxonomy" id="2932254"/>
    <lineage>
        <taxon>Bacteria</taxon>
        <taxon>Pseudomonadati</taxon>
        <taxon>Bacteroidota</taxon>
        <taxon>Cytophagia</taxon>
        <taxon>Cytophagales</taxon>
        <taxon>Hymenobacteraceae</taxon>
        <taxon>Hymenobacter</taxon>
    </lineage>
</organism>
<dbReference type="EMBL" id="CP095066">
    <property type="protein sequence ID" value="UOQ69544.1"/>
    <property type="molecule type" value="Genomic_DNA"/>
</dbReference>
<name>A0ABY4GGE9_9BACT</name>
<evidence type="ECO:0000313" key="2">
    <source>
        <dbReference type="Proteomes" id="UP000830401"/>
    </source>
</evidence>
<proteinExistence type="predicted"/>
<keyword evidence="2" id="KW-1185">Reference proteome</keyword>
<reference evidence="1" key="1">
    <citation type="submission" date="2022-04" db="EMBL/GenBank/DDBJ databases">
        <title>Hymenobacter sp. isolated from the air.</title>
        <authorList>
            <person name="Won M."/>
            <person name="Lee C.-M."/>
            <person name="Woen H.-Y."/>
            <person name="Kwon S.-W."/>
        </authorList>
    </citation>
    <scope>NUCLEOTIDE SEQUENCE</scope>
    <source>
        <strain evidence="1">5420S-77</strain>
        <plasmid evidence="1">unnamed5</plasmid>
    </source>
</reference>
<accession>A0ABY4GGE9</accession>
<evidence type="ECO:0000313" key="1">
    <source>
        <dbReference type="EMBL" id="UOQ69544.1"/>
    </source>
</evidence>
<gene>
    <name evidence="1" type="ORF">MUN86_28300</name>
</gene>
<dbReference type="Proteomes" id="UP000830401">
    <property type="component" value="Plasmid unnamed5"/>
</dbReference>
<geneLocation type="plasmid" evidence="1 2">
    <name>unnamed5</name>
</geneLocation>
<sequence>MTSVSAPSALGELDIPSACDLMYQLGEELACLNAKGRLLPPDFLPDVSLAMPLGKWGLRKSARVQPIAQADLTPEKAAQQFSEFEGVLLQALLAGYGRKAYHVLEPQHPGFTEQLLALLLPAPCHRLPSPAR</sequence>
<protein>
    <submittedName>
        <fullName evidence="1">Uncharacterized protein</fullName>
    </submittedName>
</protein>